<organism evidence="2 3">
    <name type="scientific">Absicoccus intestinalis</name>
    <dbReference type="NCBI Taxonomy" id="2926319"/>
    <lineage>
        <taxon>Bacteria</taxon>
        <taxon>Bacillati</taxon>
        <taxon>Bacillota</taxon>
        <taxon>Erysipelotrichia</taxon>
        <taxon>Erysipelotrichales</taxon>
        <taxon>Erysipelotrichaceae</taxon>
        <taxon>Absicoccus</taxon>
    </lineage>
</organism>
<dbReference type="PANTHER" id="PTHR30383:SF29">
    <property type="entry name" value="SGNH HYDROLASE-TYPE ESTERASE DOMAIN-CONTAINING PROTEIN"/>
    <property type="match status" value="1"/>
</dbReference>
<accession>A0ABU4WNR5</accession>
<dbReference type="Proteomes" id="UP001285244">
    <property type="component" value="Unassembled WGS sequence"/>
</dbReference>
<keyword evidence="3" id="KW-1185">Reference proteome</keyword>
<feature type="domain" description="SGNH hydrolase-type esterase" evidence="1">
    <location>
        <begin position="6"/>
        <end position="193"/>
    </location>
</feature>
<dbReference type="Gene3D" id="3.40.50.1110">
    <property type="entry name" value="SGNH hydrolase"/>
    <property type="match status" value="1"/>
</dbReference>
<evidence type="ECO:0000313" key="3">
    <source>
        <dbReference type="Proteomes" id="UP001285244"/>
    </source>
</evidence>
<reference evidence="2 3" key="1">
    <citation type="submission" date="2022-03" db="EMBL/GenBank/DDBJ databases">
        <title>Novel taxa within the pig intestine.</title>
        <authorList>
            <person name="Wylensek D."/>
            <person name="Bishof K."/>
            <person name="Afrizal A."/>
            <person name="Clavel T."/>
        </authorList>
    </citation>
    <scope>NUCLEOTIDE SEQUENCE [LARGE SCALE GENOMIC DNA]</scope>
    <source>
        <strain evidence="2 3">Cla-KB-P134</strain>
    </source>
</reference>
<protein>
    <submittedName>
        <fullName evidence="2">GDSL-type esterase/lipase family protein</fullName>
    </submittedName>
</protein>
<dbReference type="RefSeq" id="WP_320326454.1">
    <property type="nucleotide sequence ID" value="NZ_JALBUS010000020.1"/>
</dbReference>
<dbReference type="InterPro" id="IPR013830">
    <property type="entry name" value="SGNH_hydro"/>
</dbReference>
<name>A0ABU4WNR5_9FIRM</name>
<dbReference type="EMBL" id="JALBUS010000020">
    <property type="protein sequence ID" value="MDX8418204.1"/>
    <property type="molecule type" value="Genomic_DNA"/>
</dbReference>
<dbReference type="Pfam" id="PF13472">
    <property type="entry name" value="Lipase_GDSL_2"/>
    <property type="match status" value="1"/>
</dbReference>
<sequence>MRILLYGDSNTWGYDAIHVSRYENRYGQILQHMLPNDTIIESGLNGRTIALDDPFEPGRNGAKSIRSVIKTHMPIDLLVINLGINDAKRIYSTNEYSIEKGMRTLLNKVFQPRLLECGYAMPKILLVQPARMHPDYIKDHEKDICFGKEGYQMMEQAGTHLKKVAKEYGIFYVETPHLMAGAYDGIHMNEEGHILLAQILKRKIEELR</sequence>
<dbReference type="PANTHER" id="PTHR30383">
    <property type="entry name" value="THIOESTERASE 1/PROTEASE 1/LYSOPHOSPHOLIPASE L1"/>
    <property type="match status" value="1"/>
</dbReference>
<dbReference type="SUPFAM" id="SSF52266">
    <property type="entry name" value="SGNH hydrolase"/>
    <property type="match status" value="1"/>
</dbReference>
<comment type="caution">
    <text evidence="2">The sequence shown here is derived from an EMBL/GenBank/DDBJ whole genome shotgun (WGS) entry which is preliminary data.</text>
</comment>
<gene>
    <name evidence="2" type="ORF">MOZ64_10205</name>
</gene>
<evidence type="ECO:0000259" key="1">
    <source>
        <dbReference type="Pfam" id="PF13472"/>
    </source>
</evidence>
<dbReference type="InterPro" id="IPR036514">
    <property type="entry name" value="SGNH_hydro_sf"/>
</dbReference>
<proteinExistence type="predicted"/>
<dbReference type="InterPro" id="IPR051532">
    <property type="entry name" value="Ester_Hydrolysis_Enzymes"/>
</dbReference>
<evidence type="ECO:0000313" key="2">
    <source>
        <dbReference type="EMBL" id="MDX8418204.1"/>
    </source>
</evidence>